<gene>
    <name evidence="2" type="ORF">E0F88_24615</name>
</gene>
<dbReference type="RefSeq" id="WP_131960947.1">
    <property type="nucleotide sequence ID" value="NZ_SMFL01000011.1"/>
</dbReference>
<dbReference type="PANTHER" id="PTHR34407:SF1">
    <property type="entry name" value="SGNH HYDROLASE-TYPE ESTERASE DOMAIN-CONTAINING PROTEIN"/>
    <property type="match status" value="1"/>
</dbReference>
<evidence type="ECO:0000313" key="2">
    <source>
        <dbReference type="EMBL" id="TDE11614.1"/>
    </source>
</evidence>
<feature type="chain" id="PRO_5020960695" evidence="1">
    <location>
        <begin position="23"/>
        <end position="465"/>
    </location>
</feature>
<keyword evidence="1" id="KW-0732">Signal</keyword>
<evidence type="ECO:0000313" key="3">
    <source>
        <dbReference type="Proteomes" id="UP000294850"/>
    </source>
</evidence>
<protein>
    <submittedName>
        <fullName evidence="2">SGNH/GDSL hydrolase family protein</fullName>
    </submittedName>
</protein>
<dbReference type="EMBL" id="SMFL01000011">
    <property type="protein sequence ID" value="TDE11614.1"/>
    <property type="molecule type" value="Genomic_DNA"/>
</dbReference>
<dbReference type="InterPro" id="IPR036514">
    <property type="entry name" value="SGNH_hydro_sf"/>
</dbReference>
<accession>A0A4R5DI80</accession>
<reference evidence="2 3" key="1">
    <citation type="submission" date="2019-03" db="EMBL/GenBank/DDBJ databases">
        <title>Dyadobacter AR-3-6 sp. nov., isolated from arctic soil.</title>
        <authorList>
            <person name="Chaudhary D.K."/>
        </authorList>
    </citation>
    <scope>NUCLEOTIDE SEQUENCE [LARGE SCALE GENOMIC DNA]</scope>
    <source>
        <strain evidence="2 3">AR-3-6</strain>
    </source>
</reference>
<organism evidence="2 3">
    <name type="scientific">Dyadobacter psychrotolerans</name>
    <dbReference type="NCBI Taxonomy" id="2541721"/>
    <lineage>
        <taxon>Bacteria</taxon>
        <taxon>Pseudomonadati</taxon>
        <taxon>Bacteroidota</taxon>
        <taxon>Cytophagia</taxon>
        <taxon>Cytophagales</taxon>
        <taxon>Spirosomataceae</taxon>
        <taxon>Dyadobacter</taxon>
    </lineage>
</organism>
<comment type="caution">
    <text evidence="2">The sequence shown here is derived from an EMBL/GenBank/DDBJ whole genome shotgun (WGS) entry which is preliminary data.</text>
</comment>
<evidence type="ECO:0000256" key="1">
    <source>
        <dbReference type="SAM" id="SignalP"/>
    </source>
</evidence>
<name>A0A4R5DI80_9BACT</name>
<dbReference type="SUPFAM" id="SSF52266">
    <property type="entry name" value="SGNH hydrolase"/>
    <property type="match status" value="1"/>
</dbReference>
<dbReference type="CDD" id="cd00229">
    <property type="entry name" value="SGNH_hydrolase"/>
    <property type="match status" value="1"/>
</dbReference>
<dbReference type="Gene3D" id="3.40.50.1110">
    <property type="entry name" value="SGNH hydrolase"/>
    <property type="match status" value="1"/>
</dbReference>
<keyword evidence="3" id="KW-1185">Reference proteome</keyword>
<keyword evidence="2" id="KW-0378">Hydrolase</keyword>
<dbReference type="Proteomes" id="UP000294850">
    <property type="component" value="Unassembled WGS sequence"/>
</dbReference>
<dbReference type="GO" id="GO:0016788">
    <property type="term" value="F:hydrolase activity, acting on ester bonds"/>
    <property type="evidence" value="ECO:0007669"/>
    <property type="project" value="UniProtKB-ARBA"/>
</dbReference>
<dbReference type="OrthoDB" id="9796689at2"/>
<proteinExistence type="predicted"/>
<feature type="signal peptide" evidence="1">
    <location>
        <begin position="1"/>
        <end position="22"/>
    </location>
</feature>
<sequence length="465" mass="51011">MFLKTTLLFCLTLCLFGSDCFAQKKTDEELIAASQASASSVFFQFSSTEVPVVVPGSFYDDTECVVRGGLPQFFGNAKNNKTLRIAYLGGSITFSNVIYRTQSAKFIQSMFPGVKVEGINAGVSGTDADLGVCRLYEHVLQYKPDLLFVEFAVNGGFAPGVEGIIRQTKKLSPLTSVCLIYTARADQLKIYGQGKVPEVIQGLERVADHYNIPSIHLAEEPAFLEKQGKLIGKSNLKSTDSLLVFSQDGVHPLQEGGNLYAAAIARAMAKLQGHKSVKSPDFPSPLFPDNWENAHMFEPLKGARFSGDWQSIDPAQSGLGGFKTWFPYIMKAEKPGSEMTIKFKGNMFGFFDVGGPEAGQLDLLVDGHPVKLSREGSSRYKIISGEGDNLNRFNSYCNNRYRGQFVCIELPEGAHLVSLKISGSSPDKKEVLGKNQLEDITQNPAKYDRSVVYMGKILIRGELVD</sequence>
<dbReference type="AlphaFoldDB" id="A0A4R5DI80"/>
<dbReference type="PANTHER" id="PTHR34407">
    <property type="entry name" value="EXPRESSED PROTEIN"/>
    <property type="match status" value="1"/>
</dbReference>